<dbReference type="AlphaFoldDB" id="A0A6M4H4L9"/>
<keyword evidence="3 4" id="KW-0732">Signal</keyword>
<keyword evidence="7" id="KW-1185">Reference proteome</keyword>
<dbReference type="InterPro" id="IPR051455">
    <property type="entry name" value="Bact_solute-bind_prot3"/>
</dbReference>
<dbReference type="EMBL" id="CP053073">
    <property type="protein sequence ID" value="QJR14410.1"/>
    <property type="molecule type" value="Genomic_DNA"/>
</dbReference>
<dbReference type="InterPro" id="IPR001638">
    <property type="entry name" value="Solute-binding_3/MltF_N"/>
</dbReference>
<dbReference type="Proteomes" id="UP000503096">
    <property type="component" value="Chromosome"/>
</dbReference>
<evidence type="ECO:0000313" key="6">
    <source>
        <dbReference type="EMBL" id="QJR14410.1"/>
    </source>
</evidence>
<evidence type="ECO:0000256" key="1">
    <source>
        <dbReference type="ARBA" id="ARBA00010333"/>
    </source>
</evidence>
<feature type="chain" id="PRO_5027025053" evidence="4">
    <location>
        <begin position="21"/>
        <end position="283"/>
    </location>
</feature>
<comment type="similarity">
    <text evidence="1">Belongs to the bacterial solute-binding protein 3 family.</text>
</comment>
<dbReference type="Gene3D" id="3.40.190.10">
    <property type="entry name" value="Periplasmic binding protein-like II"/>
    <property type="match status" value="2"/>
</dbReference>
<dbReference type="Pfam" id="PF00497">
    <property type="entry name" value="SBP_bac_3"/>
    <property type="match status" value="1"/>
</dbReference>
<evidence type="ECO:0000259" key="5">
    <source>
        <dbReference type="SMART" id="SM00062"/>
    </source>
</evidence>
<protein>
    <submittedName>
        <fullName evidence="6">Glutamate/aspartate import solute-binding protein</fullName>
    </submittedName>
</protein>
<dbReference type="CDD" id="cd13688">
    <property type="entry name" value="PBP2_GltI_DEBP"/>
    <property type="match status" value="1"/>
</dbReference>
<evidence type="ECO:0000256" key="3">
    <source>
        <dbReference type="ARBA" id="ARBA00022729"/>
    </source>
</evidence>
<dbReference type="PANTHER" id="PTHR30085">
    <property type="entry name" value="AMINO ACID ABC TRANSPORTER PERMEASE"/>
    <property type="match status" value="1"/>
</dbReference>
<feature type="domain" description="Solute-binding protein family 3/N-terminal" evidence="5">
    <location>
        <begin position="34"/>
        <end position="265"/>
    </location>
</feature>
<dbReference type="InParanoid" id="A0A6M4H4L9"/>
<evidence type="ECO:0000256" key="2">
    <source>
        <dbReference type="ARBA" id="ARBA00022448"/>
    </source>
</evidence>
<reference evidence="6 7" key="1">
    <citation type="submission" date="2020-04" db="EMBL/GenBank/DDBJ databases">
        <title>Usitatibacter rugosus gen. nov., sp. nov. and Usitatibacter palustris sp. nov., novel members of Usitatibacteraceae fam. nov. within the order Nitrosomonadales isolated from soil.</title>
        <authorList>
            <person name="Huber K.J."/>
            <person name="Neumann-Schaal M."/>
            <person name="Geppert A."/>
            <person name="Luckner M."/>
            <person name="Wanner G."/>
            <person name="Overmann J."/>
        </authorList>
    </citation>
    <scope>NUCLEOTIDE SEQUENCE [LARGE SCALE GENOMIC DNA]</scope>
    <source>
        <strain evidence="6 7">Swamp67</strain>
    </source>
</reference>
<organism evidence="6 7">
    <name type="scientific">Usitatibacter palustris</name>
    <dbReference type="NCBI Taxonomy" id="2732487"/>
    <lineage>
        <taxon>Bacteria</taxon>
        <taxon>Pseudomonadati</taxon>
        <taxon>Pseudomonadota</taxon>
        <taxon>Betaproteobacteria</taxon>
        <taxon>Nitrosomonadales</taxon>
        <taxon>Usitatibacteraceae</taxon>
        <taxon>Usitatibacter</taxon>
    </lineage>
</organism>
<dbReference type="GO" id="GO:0006865">
    <property type="term" value="P:amino acid transport"/>
    <property type="evidence" value="ECO:0007669"/>
    <property type="project" value="TreeGrafter"/>
</dbReference>
<keyword evidence="2" id="KW-0813">Transport</keyword>
<dbReference type="SUPFAM" id="SSF53850">
    <property type="entry name" value="Periplasmic binding protein-like II"/>
    <property type="match status" value="1"/>
</dbReference>
<feature type="signal peptide" evidence="4">
    <location>
        <begin position="1"/>
        <end position="20"/>
    </location>
</feature>
<dbReference type="GO" id="GO:0005576">
    <property type="term" value="C:extracellular region"/>
    <property type="evidence" value="ECO:0007669"/>
    <property type="project" value="TreeGrafter"/>
</dbReference>
<gene>
    <name evidence="6" type="primary">gltI_1</name>
    <name evidence="6" type="ORF">DSM104440_01206</name>
</gene>
<dbReference type="KEGG" id="upl:DSM104440_01206"/>
<proteinExistence type="inferred from homology"/>
<dbReference type="PANTHER" id="PTHR30085:SF6">
    <property type="entry name" value="ABC TRANSPORTER GLUTAMINE-BINDING PROTEIN GLNH"/>
    <property type="match status" value="1"/>
</dbReference>
<sequence length="283" mass="30626">MRFTKFAVAGLLVAAGSALAHDPDALADIKKRGTIRLGYSETSLPFSYKNKDGEAGGYSVEICKRIAASIQNQLKIADMKTEWVPLTPTTRLDAVAGGKVDMECGTTTVTIKRREQVDFTLPIFIDAAALLARRTSATTMADLQGKKVAVADKTTTLAAVETALKSRFINAQVVKTQTVQEAFEMLKDGKVDAMAGDRTALLGTFLAAGGAENLIPLPEELSYEPYAIVVRRGDSKLRLEADRVIAQLYRTGDIEGVYARWLAPLGKPTVALITLYRMNALPE</sequence>
<name>A0A6M4H4L9_9PROT</name>
<evidence type="ECO:0000313" key="7">
    <source>
        <dbReference type="Proteomes" id="UP000503096"/>
    </source>
</evidence>
<dbReference type="RefSeq" id="WP_171161166.1">
    <property type="nucleotide sequence ID" value="NZ_CP053073.1"/>
</dbReference>
<evidence type="ECO:0000256" key="4">
    <source>
        <dbReference type="SAM" id="SignalP"/>
    </source>
</evidence>
<dbReference type="SMART" id="SM00062">
    <property type="entry name" value="PBPb"/>
    <property type="match status" value="1"/>
</dbReference>
<dbReference type="GO" id="GO:0030288">
    <property type="term" value="C:outer membrane-bounded periplasmic space"/>
    <property type="evidence" value="ECO:0007669"/>
    <property type="project" value="TreeGrafter"/>
</dbReference>
<accession>A0A6M4H4L9</accession>